<evidence type="ECO:0000313" key="1">
    <source>
        <dbReference type="EMBL" id="QXJ23314.1"/>
    </source>
</evidence>
<sequence>MAIARTATYTKTYVRTELIEMQINRILARSTRDRDYARRLLLGIERRWISEISVYGLDEAGTCHAELFVKVDWNRNTLHMSAGRDTVQVDAGWEDGIATEVDLALQKFEMVTRELGLSKVVHSRYVPGVDRAMANRELGFRSADPVQWRSGFYGTTMSVPELDEVTVGINLAGDG</sequence>
<name>A0ABX8QYQ2_9ACTN</name>
<dbReference type="EMBL" id="CP059572">
    <property type="protein sequence ID" value="QXJ23314.1"/>
    <property type="molecule type" value="Genomic_DNA"/>
</dbReference>
<protein>
    <submittedName>
        <fullName evidence="1">Uncharacterized protein</fullName>
    </submittedName>
</protein>
<dbReference type="RefSeq" id="WP_231329000.1">
    <property type="nucleotide sequence ID" value="NZ_CP059572.1"/>
</dbReference>
<dbReference type="Proteomes" id="UP001049518">
    <property type="component" value="Chromosome"/>
</dbReference>
<accession>A0ABX8QYQ2</accession>
<organism evidence="1 2">
    <name type="scientific">Actinomadura graeca</name>
    <dbReference type="NCBI Taxonomy" id="2750812"/>
    <lineage>
        <taxon>Bacteria</taxon>
        <taxon>Bacillati</taxon>
        <taxon>Actinomycetota</taxon>
        <taxon>Actinomycetes</taxon>
        <taxon>Streptosporangiales</taxon>
        <taxon>Thermomonosporaceae</taxon>
        <taxon>Actinomadura</taxon>
    </lineage>
</organism>
<keyword evidence="2" id="KW-1185">Reference proteome</keyword>
<evidence type="ECO:0000313" key="2">
    <source>
        <dbReference type="Proteomes" id="UP001049518"/>
    </source>
</evidence>
<gene>
    <name evidence="1" type="ORF">AGRA3207_004455</name>
</gene>
<reference evidence="1" key="1">
    <citation type="submission" date="2020-07" db="EMBL/GenBank/DDBJ databases">
        <authorList>
            <person name="Tarantini F.S."/>
            <person name="Hong K.W."/>
            <person name="Chan K.G."/>
        </authorList>
    </citation>
    <scope>NUCLEOTIDE SEQUENCE</scope>
    <source>
        <strain evidence="1">32-07</strain>
    </source>
</reference>
<proteinExistence type="predicted"/>